<protein>
    <recommendedName>
        <fullName evidence="4">DUF659 domain-containing protein</fullName>
    </recommendedName>
</protein>
<evidence type="ECO:0000313" key="2">
    <source>
        <dbReference type="EMBL" id="KAJ7761610.1"/>
    </source>
</evidence>
<proteinExistence type="predicted"/>
<name>A0AAD7ME76_9AGAR</name>
<dbReference type="InterPro" id="IPR012337">
    <property type="entry name" value="RNaseH-like_sf"/>
</dbReference>
<dbReference type="EMBL" id="JARJLG010000395">
    <property type="protein sequence ID" value="KAJ7713409.1"/>
    <property type="molecule type" value="Genomic_DNA"/>
</dbReference>
<dbReference type="EMBL" id="JARJLG010000045">
    <property type="protein sequence ID" value="KAJ7761610.1"/>
    <property type="molecule type" value="Genomic_DNA"/>
</dbReference>
<dbReference type="Proteomes" id="UP001215280">
    <property type="component" value="Unassembled WGS sequence"/>
</dbReference>
<dbReference type="SUPFAM" id="SSF53098">
    <property type="entry name" value="Ribonuclease H-like"/>
    <property type="match status" value="1"/>
</dbReference>
<accession>A0AAD7ME76</accession>
<evidence type="ECO:0000313" key="3">
    <source>
        <dbReference type="Proteomes" id="UP001215280"/>
    </source>
</evidence>
<evidence type="ECO:0000313" key="1">
    <source>
        <dbReference type="EMBL" id="KAJ7713409.1"/>
    </source>
</evidence>
<sequence>REKIEGKLATYSEDGWKNVAHTHVNTSMLSVEGQPYLFRTHDMTGRPETGDELFEIMKSDFEYAWNTYRVEIIAPFGDTSGSHNNNTDDGPDGKKARRLVSRWKPSIAVWECWAHQSSLMTGNYLAIKAPWMQDAKHAIEVIKWFNNHGKAFDLLRAQQKSIMIVILHLILPVVTRWTAHYCSLQRLKKLERSIRACVMTHEETLRLCAGRKPEQIAAAEVIIETCKRNEFWKNITRIVTHLEPLAITANILQSPHCRLDTVLFTV</sequence>
<feature type="non-terminal residue" evidence="1">
    <location>
        <position position="1"/>
    </location>
</feature>
<comment type="caution">
    <text evidence="1">The sequence shown here is derived from an EMBL/GenBank/DDBJ whole genome shotgun (WGS) entry which is preliminary data.</text>
</comment>
<dbReference type="AlphaFoldDB" id="A0AAD7ME76"/>
<keyword evidence="3" id="KW-1185">Reference proteome</keyword>
<reference evidence="1" key="1">
    <citation type="submission" date="2023-03" db="EMBL/GenBank/DDBJ databases">
        <title>Massive genome expansion in bonnet fungi (Mycena s.s.) driven by repeated elements and novel gene families across ecological guilds.</title>
        <authorList>
            <consortium name="Lawrence Berkeley National Laboratory"/>
            <person name="Harder C.B."/>
            <person name="Miyauchi S."/>
            <person name="Viragh M."/>
            <person name="Kuo A."/>
            <person name="Thoen E."/>
            <person name="Andreopoulos B."/>
            <person name="Lu D."/>
            <person name="Skrede I."/>
            <person name="Drula E."/>
            <person name="Henrissat B."/>
            <person name="Morin E."/>
            <person name="Kohler A."/>
            <person name="Barry K."/>
            <person name="LaButti K."/>
            <person name="Morin E."/>
            <person name="Salamov A."/>
            <person name="Lipzen A."/>
            <person name="Mereny Z."/>
            <person name="Hegedus B."/>
            <person name="Baldrian P."/>
            <person name="Stursova M."/>
            <person name="Weitz H."/>
            <person name="Taylor A."/>
            <person name="Grigoriev I.V."/>
            <person name="Nagy L.G."/>
            <person name="Martin F."/>
            <person name="Kauserud H."/>
        </authorList>
    </citation>
    <scope>NUCLEOTIDE SEQUENCE</scope>
    <source>
        <strain evidence="1">CBHHK188m</strain>
    </source>
</reference>
<feature type="non-terminal residue" evidence="1">
    <location>
        <position position="266"/>
    </location>
</feature>
<gene>
    <name evidence="1" type="ORF">DFH07DRAFT_683455</name>
    <name evidence="2" type="ORF">DFH07DRAFT_725718</name>
</gene>
<organism evidence="1 3">
    <name type="scientific">Mycena maculata</name>
    <dbReference type="NCBI Taxonomy" id="230809"/>
    <lineage>
        <taxon>Eukaryota</taxon>
        <taxon>Fungi</taxon>
        <taxon>Dikarya</taxon>
        <taxon>Basidiomycota</taxon>
        <taxon>Agaricomycotina</taxon>
        <taxon>Agaricomycetes</taxon>
        <taxon>Agaricomycetidae</taxon>
        <taxon>Agaricales</taxon>
        <taxon>Marasmiineae</taxon>
        <taxon>Mycenaceae</taxon>
        <taxon>Mycena</taxon>
    </lineage>
</organism>
<evidence type="ECO:0008006" key="4">
    <source>
        <dbReference type="Google" id="ProtNLM"/>
    </source>
</evidence>